<evidence type="ECO:0000313" key="4">
    <source>
        <dbReference type="EMBL" id="KAK5172089.1"/>
    </source>
</evidence>
<feature type="compositionally biased region" description="Polar residues" evidence="1">
    <location>
        <begin position="219"/>
        <end position="240"/>
    </location>
</feature>
<keyword evidence="5" id="KW-1185">Reference proteome</keyword>
<dbReference type="GeneID" id="89925073"/>
<evidence type="ECO:0000256" key="2">
    <source>
        <dbReference type="SAM" id="Phobius"/>
    </source>
</evidence>
<dbReference type="Pfam" id="PF09130">
    <property type="entry name" value="DUF1932"/>
    <property type="match status" value="1"/>
</dbReference>
<dbReference type="Gene3D" id="3.40.50.720">
    <property type="entry name" value="NAD(P)-binding Rossmann-like Domain"/>
    <property type="match status" value="1"/>
</dbReference>
<feature type="region of interest" description="Disordered" evidence="1">
    <location>
        <begin position="346"/>
        <end position="369"/>
    </location>
</feature>
<dbReference type="InterPro" id="IPR013328">
    <property type="entry name" value="6PGD_dom2"/>
</dbReference>
<feature type="compositionally biased region" description="Low complexity" evidence="1">
    <location>
        <begin position="680"/>
        <end position="713"/>
    </location>
</feature>
<evidence type="ECO:0000313" key="5">
    <source>
        <dbReference type="Proteomes" id="UP001337655"/>
    </source>
</evidence>
<dbReference type="InterPro" id="IPR008927">
    <property type="entry name" value="6-PGluconate_DH-like_C_sf"/>
</dbReference>
<dbReference type="AlphaFoldDB" id="A0AAV9PIR9"/>
<sequence length="1218" mass="132345">MEPAISRVNSWSTNRTLVGSDGGKDSHLYKSMEGTAGQLPIIQTPDMRQWLDVSTLPLSGKLLEELLRLHGPPDNKIESRGNLAKKASKFKAWLRQTKTGADVRFRSNIDNAREKVIDYHIESYPDPKARDENGPAIAELDGIEIQGVAELAEPVPELFDTSAPSELVVAADTRRASADESHDEPLPRYEPRRDPSTVSTSSSRVEGVLVPRPSVGVHQPSSPSTTTARGSDASPTSDHASSAGLDARNTAPGQASGAVQQPGEHGNPPRPLIDLLDSADRQSQEGQKLSDNLQDILAAIHNHLANNKAPSDDKVPDGGGRFRVMSTESYETDTDAEPRIVRRATVARSKGRKSAITSPRRKRSASTAISPLSFQSSIRLDDDEQPNQELFRKQTLPKRLPASAGAEAIWQSLLRMQAKILGPEHPMTYQAKSDLAHSRTSSHGSGFQNLSALQASRELAVQTLGMVHPWVAAFCEELEKLETLTAGKIEGDTSTAGQEESTVVAHRGEGTHMVPHTNDENGERIVPAGRTIIQEVQSSNDPVNAGVEPFNTPVHAKVELPKINPNVPPPQQEHSPLSRSTNLDGLWNVQHQPHRPRSTYKAFSGYVFEGLTNSALNSVKWLQRNYGPERPVEPGKERVRWTCACGEELHDDFVETRQGAARELQAYLNRPQTRTGGGNSPTSPSSSNGTGSFMGSSVGGTLSSTTSRSSYGSQVPSFTGSSDSTKPPQNAPGPYLYPGYTPLADPPWLLVCANEDRHTPKLAHLDMGPQIRSDKDLALSLRDHYFQVNGNWWRSLRIRGLTTIEFVQFEVHQNRFADIRKCPDVPPVSTGDYSFEPGDLLPPVGSTYLLHLFKHPGDYDGERITYLRSPKRNGRLQCGVGWGINMVEGFLPDRVWMVISSLFTLGSLAFMIAWAAIKHDVQGASGVAAWITHSQATQNRAKDNNISLVPNDTDLANRSDYIISIVPPRDAIATAQRIIDVSSSGSLTQRSNPLYYLDLNATSPKTARHIASVFSTSAPHIRYIDGGIIGAPPSPRNDAANTWYRPSIPLSGPHPLAEASPSGAHLASVLNVKHINPTIGSATGLKMCFASLSKGYTALAIQSFTTASNLSVLPQLKEAMAEFNPAGLQSAERGLPSMCPKAYRWVHEMREIAETFEADGGFEAGESSFRSIAEVYELVANGTVLGEEKVGSRVRGTTAEEVARLVGAGTARRKEKVE</sequence>
<protein>
    <recommendedName>
        <fullName evidence="3">Phosphogluconate dehydrogenase NAD-binding putative C-terminal domain-containing protein</fullName>
    </recommendedName>
</protein>
<dbReference type="SUPFAM" id="SSF51735">
    <property type="entry name" value="NAD(P)-binding Rossmann-fold domains"/>
    <property type="match status" value="1"/>
</dbReference>
<feature type="compositionally biased region" description="Basic and acidic residues" evidence="1">
    <location>
        <begin position="172"/>
        <end position="195"/>
    </location>
</feature>
<keyword evidence="2" id="KW-0812">Transmembrane</keyword>
<evidence type="ECO:0000256" key="1">
    <source>
        <dbReference type="SAM" id="MobiDB-lite"/>
    </source>
</evidence>
<keyword evidence="2" id="KW-0472">Membrane</keyword>
<dbReference type="Proteomes" id="UP001337655">
    <property type="component" value="Unassembled WGS sequence"/>
</dbReference>
<gene>
    <name evidence="4" type="ORF">LTR77_003727</name>
</gene>
<dbReference type="EMBL" id="JAVRRT010000005">
    <property type="protein sequence ID" value="KAK5172089.1"/>
    <property type="molecule type" value="Genomic_DNA"/>
</dbReference>
<dbReference type="Gene3D" id="1.10.1040.10">
    <property type="entry name" value="N-(1-d-carboxylethyl)-l-norvaline Dehydrogenase, domain 2"/>
    <property type="match status" value="1"/>
</dbReference>
<organism evidence="4 5">
    <name type="scientific">Saxophila tyrrhenica</name>
    <dbReference type="NCBI Taxonomy" id="1690608"/>
    <lineage>
        <taxon>Eukaryota</taxon>
        <taxon>Fungi</taxon>
        <taxon>Dikarya</taxon>
        <taxon>Ascomycota</taxon>
        <taxon>Pezizomycotina</taxon>
        <taxon>Dothideomycetes</taxon>
        <taxon>Dothideomycetidae</taxon>
        <taxon>Mycosphaerellales</taxon>
        <taxon>Extremaceae</taxon>
        <taxon>Saxophila</taxon>
    </lineage>
</organism>
<dbReference type="InterPro" id="IPR015814">
    <property type="entry name" value="Pgluconate_DH_NAD-bd_C"/>
</dbReference>
<comment type="caution">
    <text evidence="4">The sequence shown here is derived from an EMBL/GenBank/DDBJ whole genome shotgun (WGS) entry which is preliminary data.</text>
</comment>
<feature type="transmembrane region" description="Helical" evidence="2">
    <location>
        <begin position="895"/>
        <end position="917"/>
    </location>
</feature>
<dbReference type="SUPFAM" id="SSF48179">
    <property type="entry name" value="6-phosphogluconate dehydrogenase C-terminal domain-like"/>
    <property type="match status" value="1"/>
</dbReference>
<proteinExistence type="predicted"/>
<feature type="domain" description="Phosphogluconate dehydrogenase NAD-binding putative C-terminal" evidence="3">
    <location>
        <begin position="1107"/>
        <end position="1179"/>
    </location>
</feature>
<keyword evidence="2" id="KW-1133">Transmembrane helix</keyword>
<feature type="region of interest" description="Disordered" evidence="1">
    <location>
        <begin position="172"/>
        <end position="274"/>
    </location>
</feature>
<accession>A0AAV9PIR9</accession>
<dbReference type="RefSeq" id="XP_064660933.1">
    <property type="nucleotide sequence ID" value="XM_064800982.1"/>
</dbReference>
<feature type="compositionally biased region" description="Basic residues" evidence="1">
    <location>
        <begin position="349"/>
        <end position="364"/>
    </location>
</feature>
<reference evidence="4 5" key="1">
    <citation type="submission" date="2023-08" db="EMBL/GenBank/DDBJ databases">
        <title>Black Yeasts Isolated from many extreme environments.</title>
        <authorList>
            <person name="Coleine C."/>
            <person name="Stajich J.E."/>
            <person name="Selbmann L."/>
        </authorList>
    </citation>
    <scope>NUCLEOTIDE SEQUENCE [LARGE SCALE GENOMIC DNA]</scope>
    <source>
        <strain evidence="4 5">CCFEE 5935</strain>
    </source>
</reference>
<name>A0AAV9PIR9_9PEZI</name>
<feature type="region of interest" description="Disordered" evidence="1">
    <location>
        <begin position="669"/>
        <end position="738"/>
    </location>
</feature>
<evidence type="ECO:0000259" key="3">
    <source>
        <dbReference type="Pfam" id="PF09130"/>
    </source>
</evidence>
<feature type="compositionally biased region" description="Polar residues" evidence="1">
    <location>
        <begin position="714"/>
        <end position="728"/>
    </location>
</feature>
<dbReference type="InterPro" id="IPR036291">
    <property type="entry name" value="NAD(P)-bd_dom_sf"/>
</dbReference>